<name>A0A857JCS8_9BURK</name>
<evidence type="ECO:0000313" key="1">
    <source>
        <dbReference type="EMBL" id="QHJ01014.1"/>
    </source>
</evidence>
<dbReference type="CDD" id="cd02980">
    <property type="entry name" value="TRX_Fd_family"/>
    <property type="match status" value="1"/>
</dbReference>
<gene>
    <name evidence="1" type="ORF">GT347_25315</name>
</gene>
<dbReference type="RefSeq" id="WP_160554823.1">
    <property type="nucleotide sequence ID" value="NZ_CP047650.1"/>
</dbReference>
<keyword evidence="2" id="KW-1185">Reference proteome</keyword>
<organism evidence="1 2">
    <name type="scientific">Xylophilus rhododendri</name>
    <dbReference type="NCBI Taxonomy" id="2697032"/>
    <lineage>
        <taxon>Bacteria</taxon>
        <taxon>Pseudomonadati</taxon>
        <taxon>Pseudomonadota</taxon>
        <taxon>Betaproteobacteria</taxon>
        <taxon>Burkholderiales</taxon>
        <taxon>Xylophilus</taxon>
    </lineage>
</organism>
<protein>
    <recommendedName>
        <fullName evidence="3">(2Fe-2S) ferredoxin domain-containing protein</fullName>
    </recommendedName>
</protein>
<dbReference type="Proteomes" id="UP000464787">
    <property type="component" value="Chromosome"/>
</dbReference>
<proteinExistence type="predicted"/>
<accession>A0A857JCS8</accession>
<reference evidence="1 2" key="1">
    <citation type="submission" date="2020-01" db="EMBL/GenBank/DDBJ databases">
        <title>Genome sequencing of strain KACC 21265.</title>
        <authorList>
            <person name="Heo J."/>
            <person name="Kim S.-J."/>
            <person name="Kim J.-S."/>
            <person name="Hong S.-B."/>
            <person name="Kwon S.-W."/>
        </authorList>
    </citation>
    <scope>NUCLEOTIDE SEQUENCE [LARGE SCALE GENOMIC DNA]</scope>
    <source>
        <strain evidence="1 2">KACC 21265</strain>
    </source>
</reference>
<dbReference type="EMBL" id="CP047650">
    <property type="protein sequence ID" value="QHJ01014.1"/>
    <property type="molecule type" value="Genomic_DNA"/>
</dbReference>
<dbReference type="KEGG" id="xyk:GT347_25315"/>
<evidence type="ECO:0000313" key="2">
    <source>
        <dbReference type="Proteomes" id="UP000464787"/>
    </source>
</evidence>
<evidence type="ECO:0008006" key="3">
    <source>
        <dbReference type="Google" id="ProtNLM"/>
    </source>
</evidence>
<dbReference type="AlphaFoldDB" id="A0A857JCS8"/>
<sequence>MKNESPRELPFRLDAMVLVCKACGKRSSGPKKFKPKHLAQEFKSEGREARMKTRVVLTSCMGLCPKNAAAVAAIGPDGHPAQFAIESLDQVPQALAAAAPGRS</sequence>